<evidence type="ECO:0000313" key="3">
    <source>
        <dbReference type="Proteomes" id="UP000442535"/>
    </source>
</evidence>
<feature type="transmembrane region" description="Helical" evidence="1">
    <location>
        <begin position="7"/>
        <end position="27"/>
    </location>
</feature>
<gene>
    <name evidence="2" type="ORF">FYJ63_01785</name>
</gene>
<evidence type="ECO:0000256" key="1">
    <source>
        <dbReference type="SAM" id="Phobius"/>
    </source>
</evidence>
<accession>A0A7K0K0H8</accession>
<comment type="caution">
    <text evidence="2">The sequence shown here is derived from an EMBL/GenBank/DDBJ whole genome shotgun (WGS) entry which is preliminary data.</text>
</comment>
<evidence type="ECO:0000313" key="2">
    <source>
        <dbReference type="EMBL" id="MST48993.1"/>
    </source>
</evidence>
<protein>
    <submittedName>
        <fullName evidence="2">Uncharacterized protein</fullName>
    </submittedName>
</protein>
<keyword evidence="1" id="KW-1133">Transmembrane helix</keyword>
<dbReference type="EMBL" id="VUMY01000002">
    <property type="protein sequence ID" value="MST48993.1"/>
    <property type="molecule type" value="Genomic_DNA"/>
</dbReference>
<keyword evidence="1" id="KW-0472">Membrane</keyword>
<dbReference type="Proteomes" id="UP000442535">
    <property type="component" value="Unassembled WGS sequence"/>
</dbReference>
<reference evidence="2 3" key="1">
    <citation type="submission" date="2019-08" db="EMBL/GenBank/DDBJ databases">
        <title>In-depth cultivation of the pig gut microbiome towards novel bacterial diversity and tailored functional studies.</title>
        <authorList>
            <person name="Wylensek D."/>
            <person name="Hitch T.C.A."/>
            <person name="Clavel T."/>
        </authorList>
    </citation>
    <scope>NUCLEOTIDE SEQUENCE [LARGE SCALE GENOMIC DNA]</scope>
    <source>
        <strain evidence="2 3">RF-GAM-744-WT-7</strain>
    </source>
</reference>
<keyword evidence="1" id="KW-0812">Transmembrane</keyword>
<dbReference type="AlphaFoldDB" id="A0A7K0K0H8"/>
<organism evidence="2 3">
    <name type="scientific">Mobiluncus porci</name>
    <dbReference type="NCBI Taxonomy" id="2652278"/>
    <lineage>
        <taxon>Bacteria</taxon>
        <taxon>Bacillati</taxon>
        <taxon>Actinomycetota</taxon>
        <taxon>Actinomycetes</taxon>
        <taxon>Actinomycetales</taxon>
        <taxon>Actinomycetaceae</taxon>
        <taxon>Mobiluncus</taxon>
    </lineage>
</organism>
<name>A0A7K0K0H8_9ACTO</name>
<sequence length="173" mass="18820">MKINKPVLLLVAGLATLVVIIFVGSVMRPQGEPEPKYTFPTETKTSTPNAEVEIDPNGYELRIQRTGIASLSSDGDIQITFDFIEPTEGEKPAMAVMSLASLSNKLAGKLDNATLRMKIGDQITEPLVGKFELVQLDVAEPQEGRAVNGTALIRFWPSSKIAPSQKLPVWGDR</sequence>
<keyword evidence="3" id="KW-1185">Reference proteome</keyword>
<dbReference type="RefSeq" id="WP_154543230.1">
    <property type="nucleotide sequence ID" value="NZ_VUMY01000002.1"/>
</dbReference>
<proteinExistence type="predicted"/>